<feature type="compositionally biased region" description="Basic and acidic residues" evidence="1">
    <location>
        <begin position="181"/>
        <end position="195"/>
    </location>
</feature>
<organism evidence="3 4">
    <name type="scientific">Puccinia striiformis</name>
    <dbReference type="NCBI Taxonomy" id="27350"/>
    <lineage>
        <taxon>Eukaryota</taxon>
        <taxon>Fungi</taxon>
        <taxon>Dikarya</taxon>
        <taxon>Basidiomycota</taxon>
        <taxon>Pucciniomycotina</taxon>
        <taxon>Pucciniomycetes</taxon>
        <taxon>Pucciniales</taxon>
        <taxon>Pucciniaceae</taxon>
        <taxon>Puccinia</taxon>
    </lineage>
</organism>
<dbReference type="Proteomes" id="UP000239156">
    <property type="component" value="Unassembled WGS sequence"/>
</dbReference>
<dbReference type="VEuPathDB" id="FungiDB:PSHT_06610"/>
<feature type="domain" description="Zn(2)-C6 fungal-type" evidence="2">
    <location>
        <begin position="58"/>
        <end position="84"/>
    </location>
</feature>
<gene>
    <name evidence="3" type="ORF">PSTT_09602</name>
</gene>
<dbReference type="Pfam" id="PF00172">
    <property type="entry name" value="Zn_clus"/>
    <property type="match status" value="1"/>
</dbReference>
<evidence type="ECO:0000256" key="1">
    <source>
        <dbReference type="SAM" id="MobiDB-lite"/>
    </source>
</evidence>
<accession>A0A2S4V7V1</accession>
<evidence type="ECO:0000313" key="4">
    <source>
        <dbReference type="Proteomes" id="UP000239156"/>
    </source>
</evidence>
<reference evidence="3" key="1">
    <citation type="submission" date="2017-12" db="EMBL/GenBank/DDBJ databases">
        <title>Gene loss provides genomic basis for host adaptation in cereal stripe rust fungi.</title>
        <authorList>
            <person name="Xia C."/>
        </authorList>
    </citation>
    <scope>NUCLEOTIDE SEQUENCE [LARGE SCALE GENOMIC DNA]</scope>
    <source>
        <strain evidence="3">93-210</strain>
    </source>
</reference>
<feature type="non-terminal residue" evidence="3">
    <location>
        <position position="1"/>
    </location>
</feature>
<evidence type="ECO:0000313" key="3">
    <source>
        <dbReference type="EMBL" id="POW05530.1"/>
    </source>
</evidence>
<sequence>IAFSIAMNSSSVATTIEQPGKIMLTQRAHLELEDDQVGPVFVELPDQMAWVKVNNFSACDQCRTSHVKCSLSVTGGPCNHCEHKYWNSTNFLKLTQDSIRDLGKNRNQLCKVYGWVFNPESPAYHIYKPVLPPPAAAPPSPPDSSPTEGYRFQWESLVQKLTWLQREAPRKFRKRSTAMPWRDEPSLEKNSDYNRKRSSPQQVEEEISSAPKLHLLNQENQQGSISEGLPKRRRIAREAKPSHFESVPPAKETVKPITQHRMSISYILSPCNFLHECRFQPKV</sequence>
<proteinExistence type="predicted"/>
<comment type="caution">
    <text evidence="3">The sequence shown here is derived from an EMBL/GenBank/DDBJ whole genome shotgun (WGS) entry which is preliminary data.</text>
</comment>
<name>A0A2S4V7V1_9BASI</name>
<protein>
    <recommendedName>
        <fullName evidence="2">Zn(2)-C6 fungal-type domain-containing protein</fullName>
    </recommendedName>
</protein>
<feature type="region of interest" description="Disordered" evidence="1">
    <location>
        <begin position="174"/>
        <end position="230"/>
    </location>
</feature>
<keyword evidence="4" id="KW-1185">Reference proteome</keyword>
<dbReference type="VEuPathDB" id="FungiDB:PSTT_09602"/>
<dbReference type="AlphaFoldDB" id="A0A2S4V7V1"/>
<dbReference type="SUPFAM" id="SSF57701">
    <property type="entry name" value="Zn2/Cys6 DNA-binding domain"/>
    <property type="match status" value="1"/>
</dbReference>
<evidence type="ECO:0000259" key="2">
    <source>
        <dbReference type="Pfam" id="PF00172"/>
    </source>
</evidence>
<dbReference type="InterPro" id="IPR036864">
    <property type="entry name" value="Zn2-C6_fun-type_DNA-bd_sf"/>
</dbReference>
<dbReference type="EMBL" id="PKSL01000097">
    <property type="protein sequence ID" value="POW05530.1"/>
    <property type="molecule type" value="Genomic_DNA"/>
</dbReference>
<dbReference type="GO" id="GO:0000981">
    <property type="term" value="F:DNA-binding transcription factor activity, RNA polymerase II-specific"/>
    <property type="evidence" value="ECO:0007669"/>
    <property type="project" value="InterPro"/>
</dbReference>
<dbReference type="GO" id="GO:0008270">
    <property type="term" value="F:zinc ion binding"/>
    <property type="evidence" value="ECO:0007669"/>
    <property type="project" value="InterPro"/>
</dbReference>
<dbReference type="InterPro" id="IPR001138">
    <property type="entry name" value="Zn2Cys6_DnaBD"/>
</dbReference>